<evidence type="ECO:0000313" key="2">
    <source>
        <dbReference type="Proteomes" id="UP000486297"/>
    </source>
</evidence>
<comment type="caution">
    <text evidence="1">The sequence shown here is derived from an EMBL/GenBank/DDBJ whole genome shotgun (WGS) entry which is preliminary data.</text>
</comment>
<protein>
    <submittedName>
        <fullName evidence="1">Uncharacterized protein</fullName>
    </submittedName>
</protein>
<sequence length="126" mass="14090">MLKHTPYTWILGFMQATACYIFSQKEKICFHDGGNTCTIKEGSTLREKILGVAKHINQKNSETINAKQLATLESECPKKGTGVAGLDILHGTLHNYSHQITAQQVIVLHDNFEPLIKAIWDSILKI</sequence>
<dbReference type="Proteomes" id="UP000486297">
    <property type="component" value="Unassembled WGS sequence"/>
</dbReference>
<gene>
    <name evidence="1" type="ORF">GJU80_02745</name>
</gene>
<proteinExistence type="predicted"/>
<reference evidence="1" key="1">
    <citation type="journal article" name="Emerg. Infect. Dis.">
        <title>Two cases of a newly characterized neisseria species.</title>
        <authorList>
            <person name="Mustapha M."/>
            <person name="Lemos A.P.S."/>
            <person name="Harrison L.H."/>
            <person name="Vantyne D."/>
            <person name="Sacchi C.T."/>
        </authorList>
    </citation>
    <scope>NUCLEOTIDE SEQUENCE</scope>
    <source>
        <strain evidence="1">N.95.16</strain>
    </source>
</reference>
<accession>A0A7X2GYN7</accession>
<evidence type="ECO:0000313" key="1">
    <source>
        <dbReference type="EMBL" id="MRN37437.1"/>
    </source>
</evidence>
<name>A0A7X2GYN7_9NEIS</name>
<keyword evidence="2" id="KW-1185">Reference proteome</keyword>
<organism evidence="1 2">
    <name type="scientific">Neisseria brasiliensis</name>
    <dbReference type="NCBI Taxonomy" id="2666100"/>
    <lineage>
        <taxon>Bacteria</taxon>
        <taxon>Pseudomonadati</taxon>
        <taxon>Pseudomonadota</taxon>
        <taxon>Betaproteobacteria</taxon>
        <taxon>Neisseriales</taxon>
        <taxon>Neisseriaceae</taxon>
        <taxon>Neisseria</taxon>
    </lineage>
</organism>
<dbReference type="AlphaFoldDB" id="A0A7X2GYN7"/>
<dbReference type="EMBL" id="WJXO01000001">
    <property type="protein sequence ID" value="MRN37437.1"/>
    <property type="molecule type" value="Genomic_DNA"/>
</dbReference>
<dbReference type="RefSeq" id="WP_154143206.1">
    <property type="nucleotide sequence ID" value="NZ_WJXO01000001.1"/>
</dbReference>